<keyword evidence="3" id="KW-1185">Reference proteome</keyword>
<keyword evidence="1" id="KW-0175">Coiled coil</keyword>
<dbReference type="Proteomes" id="UP001152130">
    <property type="component" value="Unassembled WGS sequence"/>
</dbReference>
<protein>
    <submittedName>
        <fullName evidence="2">Uncharacterized protein</fullName>
    </submittedName>
</protein>
<dbReference type="EMBL" id="JAPDHF010000003">
    <property type="protein sequence ID" value="KAJ4020526.1"/>
    <property type="molecule type" value="Genomic_DNA"/>
</dbReference>
<dbReference type="AlphaFoldDB" id="A0A9W8UED4"/>
<evidence type="ECO:0000256" key="1">
    <source>
        <dbReference type="SAM" id="Coils"/>
    </source>
</evidence>
<proteinExistence type="predicted"/>
<organism evidence="2 3">
    <name type="scientific">Fusarium irregulare</name>
    <dbReference type="NCBI Taxonomy" id="2494466"/>
    <lineage>
        <taxon>Eukaryota</taxon>
        <taxon>Fungi</taxon>
        <taxon>Dikarya</taxon>
        <taxon>Ascomycota</taxon>
        <taxon>Pezizomycotina</taxon>
        <taxon>Sordariomycetes</taxon>
        <taxon>Hypocreomycetidae</taxon>
        <taxon>Hypocreales</taxon>
        <taxon>Nectriaceae</taxon>
        <taxon>Fusarium</taxon>
        <taxon>Fusarium incarnatum-equiseti species complex</taxon>
    </lineage>
</organism>
<gene>
    <name evidence="2" type="ORF">NW766_002013</name>
</gene>
<sequence length="137" mass="15480">MCSPESPPDLNSDEIIFLRENEDEMKRLAGLCEVQKHGMEDLEDEIAEAVNNGWDITHETAQMSQLSREFNRNNARLSVLREQIFALRGKQHESGDIIPSRHMVLELKSAISSRMGSPIMKESLRCPPSPAESNMSN</sequence>
<name>A0A9W8UED4_9HYPO</name>
<reference evidence="2" key="1">
    <citation type="submission" date="2022-10" db="EMBL/GenBank/DDBJ databases">
        <title>Fusarium specimens isolated from Avocado Roots.</title>
        <authorList>
            <person name="Stajich J."/>
            <person name="Roper C."/>
            <person name="Heimlech-Rivalta G."/>
        </authorList>
    </citation>
    <scope>NUCLEOTIDE SEQUENCE</scope>
    <source>
        <strain evidence="2">CF00143</strain>
    </source>
</reference>
<evidence type="ECO:0000313" key="3">
    <source>
        <dbReference type="Proteomes" id="UP001152130"/>
    </source>
</evidence>
<evidence type="ECO:0000313" key="2">
    <source>
        <dbReference type="EMBL" id="KAJ4020526.1"/>
    </source>
</evidence>
<comment type="caution">
    <text evidence="2">The sequence shown here is derived from an EMBL/GenBank/DDBJ whole genome shotgun (WGS) entry which is preliminary data.</text>
</comment>
<feature type="coiled-coil region" evidence="1">
    <location>
        <begin position="32"/>
        <end position="83"/>
    </location>
</feature>
<accession>A0A9W8UED4</accession>